<sequence>MSNQHSSDNPDPKNIIPNDKKRKQNATDHAQGLDSYIKIVEATTKPHQGQEPHPSLKVNIPKDASKPDGDAVENGALLSASELHACGHFVNSPSDTAPILGVKTKDIDDEPKDKSY</sequence>
<dbReference type="EMBL" id="JAGFNK010000067">
    <property type="protein sequence ID" value="KAI9509332.1"/>
    <property type="molecule type" value="Genomic_DNA"/>
</dbReference>
<dbReference type="Proteomes" id="UP001207468">
    <property type="component" value="Unassembled WGS sequence"/>
</dbReference>
<comment type="caution">
    <text evidence="1">The sequence shown here is derived from an EMBL/GenBank/DDBJ whole genome shotgun (WGS) entry which is preliminary data.</text>
</comment>
<name>A0ACC0UCU4_9AGAM</name>
<gene>
    <name evidence="1" type="ORF">F5148DRAFT_1283121</name>
</gene>
<accession>A0ACC0UCU4</accession>
<keyword evidence="2" id="KW-1185">Reference proteome</keyword>
<proteinExistence type="predicted"/>
<evidence type="ECO:0000313" key="1">
    <source>
        <dbReference type="EMBL" id="KAI9509332.1"/>
    </source>
</evidence>
<protein>
    <submittedName>
        <fullName evidence="1">Uncharacterized protein</fullName>
    </submittedName>
</protein>
<organism evidence="1 2">
    <name type="scientific">Russula earlei</name>
    <dbReference type="NCBI Taxonomy" id="71964"/>
    <lineage>
        <taxon>Eukaryota</taxon>
        <taxon>Fungi</taxon>
        <taxon>Dikarya</taxon>
        <taxon>Basidiomycota</taxon>
        <taxon>Agaricomycotina</taxon>
        <taxon>Agaricomycetes</taxon>
        <taxon>Russulales</taxon>
        <taxon>Russulaceae</taxon>
        <taxon>Russula</taxon>
    </lineage>
</organism>
<evidence type="ECO:0000313" key="2">
    <source>
        <dbReference type="Proteomes" id="UP001207468"/>
    </source>
</evidence>
<reference evidence="1" key="1">
    <citation type="submission" date="2021-03" db="EMBL/GenBank/DDBJ databases">
        <title>Evolutionary priming and transition to the ectomycorrhizal habit in an iconic lineage of mushroom-forming fungi: is preadaptation a requirement?</title>
        <authorList>
            <consortium name="DOE Joint Genome Institute"/>
            <person name="Looney B.P."/>
            <person name="Miyauchi S."/>
            <person name="Morin E."/>
            <person name="Drula E."/>
            <person name="Courty P.E."/>
            <person name="Chicoki N."/>
            <person name="Fauchery L."/>
            <person name="Kohler A."/>
            <person name="Kuo A."/>
            <person name="LaButti K."/>
            <person name="Pangilinan J."/>
            <person name="Lipzen A."/>
            <person name="Riley R."/>
            <person name="Andreopoulos W."/>
            <person name="He G."/>
            <person name="Johnson J."/>
            <person name="Barry K.W."/>
            <person name="Grigoriev I.V."/>
            <person name="Nagy L."/>
            <person name="Hibbett D."/>
            <person name="Henrissat B."/>
            <person name="Matheny P.B."/>
            <person name="Labbe J."/>
            <person name="Martin A.F."/>
        </authorList>
    </citation>
    <scope>NUCLEOTIDE SEQUENCE</scope>
    <source>
        <strain evidence="1">BPL698</strain>
    </source>
</reference>